<evidence type="ECO:0000313" key="9">
    <source>
        <dbReference type="Proteomes" id="UP000028089"/>
    </source>
</evidence>
<evidence type="ECO:0000313" key="11">
    <source>
        <dbReference type="Proteomes" id="UP000028093"/>
    </source>
</evidence>
<dbReference type="PATRIC" id="fig|28037.100.peg.1419"/>
<dbReference type="EMBL" id="JPFU01000008">
    <property type="protein sequence ID" value="KEQ36718.1"/>
    <property type="molecule type" value="Genomic_DNA"/>
</dbReference>
<dbReference type="EMBL" id="JPFY01000013">
    <property type="protein sequence ID" value="KEQ44576.1"/>
    <property type="molecule type" value="Genomic_DNA"/>
</dbReference>
<evidence type="ECO:0000313" key="8">
    <source>
        <dbReference type="Proteomes" id="UP000028067"/>
    </source>
</evidence>
<evidence type="ECO:0000313" key="4">
    <source>
        <dbReference type="EMBL" id="KEQ44576.1"/>
    </source>
</evidence>
<evidence type="ECO:0000256" key="1">
    <source>
        <dbReference type="SAM" id="Phobius"/>
    </source>
</evidence>
<keyword evidence="1" id="KW-0472">Membrane</keyword>
<accession>A0A081QX43</accession>
<dbReference type="Proteomes" id="UP000028067">
    <property type="component" value="Unassembled WGS sequence"/>
</dbReference>
<dbReference type="Proteomes" id="UP000028089">
    <property type="component" value="Unassembled WGS sequence"/>
</dbReference>
<evidence type="ECO:0000313" key="6">
    <source>
        <dbReference type="EMBL" id="KER08288.1"/>
    </source>
</evidence>
<gene>
    <name evidence="2" type="ORF">SK1126_0574</name>
    <name evidence="6" type="ORF">SK271_0328</name>
    <name evidence="4" type="ORF">SK578_0671</name>
    <name evidence="5" type="ORF">SK608_0601</name>
    <name evidence="3" type="ORF">SK629_0564</name>
</gene>
<evidence type="ECO:0000313" key="7">
    <source>
        <dbReference type="Proteomes" id="UP000028022"/>
    </source>
</evidence>
<evidence type="ECO:0000313" key="10">
    <source>
        <dbReference type="Proteomes" id="UP000028090"/>
    </source>
</evidence>
<keyword evidence="1" id="KW-1133">Transmembrane helix</keyword>
<dbReference type="EMBL" id="JPFZ01000009">
    <property type="protein sequence ID" value="KEQ47516.1"/>
    <property type="molecule type" value="Genomic_DNA"/>
</dbReference>
<dbReference type="Proteomes" id="UP000028022">
    <property type="component" value="Unassembled WGS sequence"/>
</dbReference>
<evidence type="ECO:0000313" key="2">
    <source>
        <dbReference type="EMBL" id="KEQ32672.1"/>
    </source>
</evidence>
<dbReference type="EMBL" id="JPFT01000005">
    <property type="protein sequence ID" value="KEQ32672.1"/>
    <property type="molecule type" value="Genomic_DNA"/>
</dbReference>
<sequence>MKRKSVFIILKIKREDKICLLYMKILYGIKAKVTGFTLFVKM</sequence>
<feature type="transmembrane region" description="Helical" evidence="1">
    <location>
        <begin position="21"/>
        <end position="40"/>
    </location>
</feature>
<protein>
    <submittedName>
        <fullName evidence="5">Uncharacterized protein</fullName>
    </submittedName>
</protein>
<dbReference type="Proteomes" id="UP000028093">
    <property type="component" value="Unassembled WGS sequence"/>
</dbReference>
<evidence type="ECO:0000313" key="5">
    <source>
        <dbReference type="EMBL" id="KEQ47516.1"/>
    </source>
</evidence>
<comment type="caution">
    <text evidence="5">The sequence shown here is derived from an EMBL/GenBank/DDBJ whole genome shotgun (WGS) entry which is preliminary data.</text>
</comment>
<proteinExistence type="predicted"/>
<name>A0A081QX43_STRMT</name>
<reference evidence="7 8" key="1">
    <citation type="submission" date="2014-05" db="EMBL/GenBank/DDBJ databases">
        <authorList>
            <person name="Daugherty S.C."/>
            <person name="Tallon L.J."/>
            <person name="Sadzewicz L."/>
            <person name="Kilian M."/>
            <person name="Tettelin H."/>
        </authorList>
    </citation>
    <scope>NUCLEOTIDE SEQUENCE [LARGE SCALE GENOMIC DNA]</scope>
    <source>
        <strain evidence="2 11">SK1126</strain>
        <strain evidence="6 8">SK271</strain>
        <strain evidence="4 9">SK578</strain>
        <strain evidence="5 7">SK608</strain>
        <strain evidence="3 10">SK629</strain>
    </source>
</reference>
<organism evidence="5 7">
    <name type="scientific">Streptococcus mitis</name>
    <dbReference type="NCBI Taxonomy" id="28037"/>
    <lineage>
        <taxon>Bacteria</taxon>
        <taxon>Bacillati</taxon>
        <taxon>Bacillota</taxon>
        <taxon>Bacilli</taxon>
        <taxon>Lactobacillales</taxon>
        <taxon>Streptococcaceae</taxon>
        <taxon>Streptococcus</taxon>
        <taxon>Streptococcus mitis group</taxon>
    </lineage>
</organism>
<evidence type="ECO:0000313" key="3">
    <source>
        <dbReference type="EMBL" id="KEQ36718.1"/>
    </source>
</evidence>
<dbReference type="EMBL" id="JPGW01000011">
    <property type="protein sequence ID" value="KER08288.1"/>
    <property type="molecule type" value="Genomic_DNA"/>
</dbReference>
<dbReference type="Proteomes" id="UP000028090">
    <property type="component" value="Unassembled WGS sequence"/>
</dbReference>
<dbReference type="AlphaFoldDB" id="A0A081QX43"/>
<keyword evidence="1" id="KW-0812">Transmembrane</keyword>